<dbReference type="SUPFAM" id="SSF52151">
    <property type="entry name" value="FabD/lysophospholipase-like"/>
    <property type="match status" value="1"/>
</dbReference>
<dbReference type="InterPro" id="IPR002641">
    <property type="entry name" value="PNPLA_dom"/>
</dbReference>
<evidence type="ECO:0000256" key="1">
    <source>
        <dbReference type="ARBA" id="ARBA00023098"/>
    </source>
</evidence>
<evidence type="ECO:0000259" key="4">
    <source>
        <dbReference type="PROSITE" id="PS51635"/>
    </source>
</evidence>
<dbReference type="Proteomes" id="UP000245590">
    <property type="component" value="Unassembled WGS sequence"/>
</dbReference>
<feature type="short sequence motif" description="GXGXXG" evidence="2">
    <location>
        <begin position="12"/>
        <end position="17"/>
    </location>
</feature>
<organism evidence="5 6">
    <name type="scientific">Brachybacterium endophyticum</name>
    <dbReference type="NCBI Taxonomy" id="2182385"/>
    <lineage>
        <taxon>Bacteria</taxon>
        <taxon>Bacillati</taxon>
        <taxon>Actinomycetota</taxon>
        <taxon>Actinomycetes</taxon>
        <taxon>Micrococcales</taxon>
        <taxon>Dermabacteraceae</taxon>
        <taxon>Brachybacterium</taxon>
    </lineage>
</organism>
<dbReference type="AlphaFoldDB" id="A0A2U2RMH9"/>
<feature type="domain" description="PNPLA" evidence="4">
    <location>
        <begin position="8"/>
        <end position="246"/>
    </location>
</feature>
<feature type="region of interest" description="Disordered" evidence="3">
    <location>
        <begin position="131"/>
        <end position="169"/>
    </location>
</feature>
<dbReference type="CDD" id="cd07207">
    <property type="entry name" value="Pat_ExoU_VipD_like"/>
    <property type="match status" value="1"/>
</dbReference>
<comment type="caution">
    <text evidence="5">The sequence shown here is derived from an EMBL/GenBank/DDBJ whole genome shotgun (WGS) entry which is preliminary data.</text>
</comment>
<evidence type="ECO:0000256" key="3">
    <source>
        <dbReference type="SAM" id="MobiDB-lite"/>
    </source>
</evidence>
<reference evidence="5 6" key="1">
    <citation type="submission" date="2018-05" db="EMBL/GenBank/DDBJ databases">
        <title>Brachybacterium sp. M1HQ-2T, whole genome shotgun sequence.</title>
        <authorList>
            <person name="Tuo L."/>
        </authorList>
    </citation>
    <scope>NUCLEOTIDE SEQUENCE [LARGE SCALE GENOMIC DNA]</scope>
    <source>
        <strain evidence="5 6">M1HQ-2</strain>
    </source>
</reference>
<keyword evidence="1 2" id="KW-0443">Lipid metabolism</keyword>
<keyword evidence="6" id="KW-1185">Reference proteome</keyword>
<keyword evidence="2" id="KW-0378">Hydrolase</keyword>
<sequence>MTGQRVDLVLEGGGVKGIALAGALEVLEERGYHPNRVAGSSAGAIAGALVTADIPAKTLVQILREVDYTKFADGPWWTRPLLGKALAILLRKGIHRGQYSRDWLAEQLARHGAHGGDSTFADLAYTDPDGLHLEPGGKTGEDGDTGATAEAGADAARTEQDGPSEQAASRLTVTVSDISAGRLRLLPADADKYDFAPGQLQVADAVRASTAMPFFFRPVRWRNSDGQRAYLVDGGMLSNFPVSVFDRPDGAAPRWPTFGIRLSARPPSDPAVVNPVRGPLTFAKALLDTLTGFRDRMHIDDQHVRARTIFIDTGFVPTTRFDLSDEEREKLYRTGRQAATDFLDGTEGTAGSEGTEGWDFEQYVRRYRQLPDSAD</sequence>
<proteinExistence type="predicted"/>
<dbReference type="Gene3D" id="3.40.1090.10">
    <property type="entry name" value="Cytosolic phospholipase A2 catalytic domain"/>
    <property type="match status" value="2"/>
</dbReference>
<dbReference type="InterPro" id="IPR016035">
    <property type="entry name" value="Acyl_Trfase/lysoPLipase"/>
</dbReference>
<dbReference type="Pfam" id="PF01734">
    <property type="entry name" value="Patatin"/>
    <property type="match status" value="1"/>
</dbReference>
<evidence type="ECO:0000256" key="2">
    <source>
        <dbReference type="PROSITE-ProRule" id="PRU01161"/>
    </source>
</evidence>
<evidence type="ECO:0000313" key="6">
    <source>
        <dbReference type="Proteomes" id="UP000245590"/>
    </source>
</evidence>
<dbReference type="InterPro" id="IPR052580">
    <property type="entry name" value="Lipid_Hydrolase"/>
</dbReference>
<evidence type="ECO:0000313" key="5">
    <source>
        <dbReference type="EMBL" id="PWH07005.1"/>
    </source>
</evidence>
<keyword evidence="2" id="KW-0442">Lipid degradation</keyword>
<accession>A0A2U2RMH9</accession>
<feature type="active site" description="Nucleophile" evidence="2">
    <location>
        <position position="41"/>
    </location>
</feature>
<protein>
    <submittedName>
        <fullName evidence="5">Esterase</fullName>
    </submittedName>
</protein>
<dbReference type="PANTHER" id="PTHR46394">
    <property type="entry name" value="ANNEXIN"/>
    <property type="match status" value="1"/>
</dbReference>
<feature type="short sequence motif" description="GXSXG" evidence="2">
    <location>
        <begin position="39"/>
        <end position="43"/>
    </location>
</feature>
<dbReference type="GO" id="GO:0016042">
    <property type="term" value="P:lipid catabolic process"/>
    <property type="evidence" value="ECO:0007669"/>
    <property type="project" value="UniProtKB-UniRule"/>
</dbReference>
<gene>
    <name evidence="5" type="ORF">DEO23_05580</name>
</gene>
<dbReference type="OrthoDB" id="9770965at2"/>
<dbReference type="EMBL" id="QFKX01000002">
    <property type="protein sequence ID" value="PWH07005.1"/>
    <property type="molecule type" value="Genomic_DNA"/>
</dbReference>
<feature type="compositionally biased region" description="Low complexity" evidence="3">
    <location>
        <begin position="145"/>
        <end position="155"/>
    </location>
</feature>
<name>A0A2U2RMH9_9MICO</name>
<dbReference type="PROSITE" id="PS51635">
    <property type="entry name" value="PNPLA"/>
    <property type="match status" value="1"/>
</dbReference>
<feature type="short sequence motif" description="DGA/G" evidence="2">
    <location>
        <begin position="233"/>
        <end position="235"/>
    </location>
</feature>
<dbReference type="GO" id="GO:0016787">
    <property type="term" value="F:hydrolase activity"/>
    <property type="evidence" value="ECO:0007669"/>
    <property type="project" value="UniProtKB-UniRule"/>
</dbReference>
<dbReference type="PANTHER" id="PTHR46394:SF1">
    <property type="entry name" value="PNPLA DOMAIN-CONTAINING PROTEIN"/>
    <property type="match status" value="1"/>
</dbReference>
<feature type="active site" description="Proton acceptor" evidence="2">
    <location>
        <position position="233"/>
    </location>
</feature>